<feature type="transmembrane region" description="Helical" evidence="7">
    <location>
        <begin position="61"/>
        <end position="79"/>
    </location>
</feature>
<sequence length="231" mass="24973">MAQISNFVLNLLKDAYRHVCRWSLPKKTAGVVGIIGMIIITFIIDSPSLHMLSEVSQQTGPWFTVVFFALYVFITQFPVPRTILTISAGVFFGPVTGILIALCATTLSAALSLTIVRHLLGDWIRPRLTHPTVRKIDHRLQQRGWLAVTSLRMIAGVPFSILNYVAGLTSISLMGFTIATFLGSAPGTIATVVLGDALTTEINGKTIAITVFLACLGILGLIVDNKLPVKA</sequence>
<comment type="similarity">
    <text evidence="2 7">Belongs to the TVP38/TMEM64 family.</text>
</comment>
<dbReference type="RefSeq" id="WP_052844595.1">
    <property type="nucleotide sequence ID" value="NZ_CP011542.1"/>
</dbReference>
<dbReference type="PANTHER" id="PTHR12677:SF59">
    <property type="entry name" value="GOLGI APPARATUS MEMBRANE PROTEIN TVP38-RELATED"/>
    <property type="match status" value="1"/>
</dbReference>
<dbReference type="EMBL" id="CP011542">
    <property type="protein sequence ID" value="AKK05970.1"/>
    <property type="molecule type" value="Genomic_DNA"/>
</dbReference>
<dbReference type="AlphaFoldDB" id="A0A0G3GZL4"/>
<dbReference type="InterPro" id="IPR015414">
    <property type="entry name" value="TMEM64"/>
</dbReference>
<evidence type="ECO:0000313" key="10">
    <source>
        <dbReference type="Proteomes" id="UP000035199"/>
    </source>
</evidence>
<keyword evidence="4 7" id="KW-0812">Transmembrane</keyword>
<keyword evidence="6 7" id="KW-0472">Membrane</keyword>
<reference evidence="10" key="2">
    <citation type="submission" date="2015-05" db="EMBL/GenBank/DDBJ databases">
        <title>Complete genome sequence of Corynebacterium mustelae DSM 45274, isolated from various tissues of a male ferret with lethal sepsis.</title>
        <authorList>
            <person name="Ruckert C."/>
            <person name="Albersmeier A."/>
            <person name="Winkler A."/>
            <person name="Tauch A."/>
        </authorList>
    </citation>
    <scope>NUCLEOTIDE SEQUENCE [LARGE SCALE GENOMIC DNA]</scope>
    <source>
        <strain evidence="10">DSM 45274</strain>
    </source>
</reference>
<feature type="transmembrane region" description="Helical" evidence="7">
    <location>
        <begin position="144"/>
        <end position="165"/>
    </location>
</feature>
<dbReference type="PANTHER" id="PTHR12677">
    <property type="entry name" value="GOLGI APPARATUS MEMBRANE PROTEIN TVP38-RELATED"/>
    <property type="match status" value="1"/>
</dbReference>
<evidence type="ECO:0000256" key="5">
    <source>
        <dbReference type="ARBA" id="ARBA00022989"/>
    </source>
</evidence>
<feature type="transmembrane region" description="Helical" evidence="7">
    <location>
        <begin position="29"/>
        <end position="49"/>
    </location>
</feature>
<comment type="subcellular location">
    <subcellularLocation>
        <location evidence="1 7">Cell membrane</location>
        <topology evidence="1 7">Multi-pass membrane protein</topology>
    </subcellularLocation>
</comment>
<proteinExistence type="inferred from homology"/>
<evidence type="ECO:0000256" key="7">
    <source>
        <dbReference type="RuleBase" id="RU366058"/>
    </source>
</evidence>
<organism evidence="9 10">
    <name type="scientific">Corynebacterium mustelae</name>
    <dbReference type="NCBI Taxonomy" id="571915"/>
    <lineage>
        <taxon>Bacteria</taxon>
        <taxon>Bacillati</taxon>
        <taxon>Actinomycetota</taxon>
        <taxon>Actinomycetes</taxon>
        <taxon>Mycobacteriales</taxon>
        <taxon>Corynebacteriaceae</taxon>
        <taxon>Corynebacterium</taxon>
    </lineage>
</organism>
<dbReference type="PATRIC" id="fig|571915.4.peg.1749"/>
<evidence type="ECO:0000256" key="4">
    <source>
        <dbReference type="ARBA" id="ARBA00022692"/>
    </source>
</evidence>
<evidence type="ECO:0000259" key="8">
    <source>
        <dbReference type="Pfam" id="PF09335"/>
    </source>
</evidence>
<feature type="transmembrane region" description="Helical" evidence="7">
    <location>
        <begin position="206"/>
        <end position="223"/>
    </location>
</feature>
<keyword evidence="10" id="KW-1185">Reference proteome</keyword>
<dbReference type="GO" id="GO:0005886">
    <property type="term" value="C:plasma membrane"/>
    <property type="evidence" value="ECO:0007669"/>
    <property type="project" value="UniProtKB-SubCell"/>
</dbReference>
<evidence type="ECO:0000256" key="2">
    <source>
        <dbReference type="ARBA" id="ARBA00008640"/>
    </source>
</evidence>
<dbReference type="STRING" id="571915.CMUST_08230"/>
<evidence type="ECO:0000256" key="3">
    <source>
        <dbReference type="ARBA" id="ARBA00022475"/>
    </source>
</evidence>
<feature type="transmembrane region" description="Helical" evidence="7">
    <location>
        <begin position="171"/>
        <end position="194"/>
    </location>
</feature>
<feature type="domain" description="VTT" evidence="8">
    <location>
        <begin position="79"/>
        <end position="196"/>
    </location>
</feature>
<evidence type="ECO:0000313" key="9">
    <source>
        <dbReference type="EMBL" id="AKK05970.1"/>
    </source>
</evidence>
<gene>
    <name evidence="9" type="ORF">CMUST_08230</name>
</gene>
<evidence type="ECO:0000256" key="1">
    <source>
        <dbReference type="ARBA" id="ARBA00004651"/>
    </source>
</evidence>
<dbReference type="InterPro" id="IPR032816">
    <property type="entry name" value="VTT_dom"/>
</dbReference>
<keyword evidence="5 7" id="KW-1133">Transmembrane helix</keyword>
<dbReference type="Proteomes" id="UP000035199">
    <property type="component" value="Chromosome"/>
</dbReference>
<evidence type="ECO:0000256" key="6">
    <source>
        <dbReference type="ARBA" id="ARBA00023136"/>
    </source>
</evidence>
<protein>
    <recommendedName>
        <fullName evidence="7">TVP38/TMEM64 family membrane protein</fullName>
    </recommendedName>
</protein>
<reference evidence="9 10" key="1">
    <citation type="journal article" date="2015" name="Genome Announc.">
        <title>Complete Genome Sequence of the Type Strain Corynebacterium mustelae DSM 45274, Isolated from Various Tissues of a Male Ferret with Lethal Sepsis.</title>
        <authorList>
            <person name="Ruckert C."/>
            <person name="Eimer J."/>
            <person name="Winkler A."/>
            <person name="Tauch A."/>
        </authorList>
    </citation>
    <scope>NUCLEOTIDE SEQUENCE [LARGE SCALE GENOMIC DNA]</scope>
    <source>
        <strain evidence="9 10">DSM 45274</strain>
    </source>
</reference>
<name>A0A0G3GZL4_9CORY</name>
<accession>A0A0G3GZL4</accession>
<feature type="transmembrane region" description="Helical" evidence="7">
    <location>
        <begin position="91"/>
        <end position="116"/>
    </location>
</feature>
<keyword evidence="3 7" id="KW-1003">Cell membrane</keyword>
<dbReference type="KEGG" id="cmv:CMUST_08230"/>
<dbReference type="Pfam" id="PF09335">
    <property type="entry name" value="VTT_dom"/>
    <property type="match status" value="1"/>
</dbReference>